<dbReference type="AlphaFoldDB" id="A0AAD7K705"/>
<name>A0AAD7K705_9AGAR</name>
<evidence type="ECO:0000313" key="3">
    <source>
        <dbReference type="Proteomes" id="UP001215598"/>
    </source>
</evidence>
<feature type="region of interest" description="Disordered" evidence="1">
    <location>
        <begin position="146"/>
        <end position="166"/>
    </location>
</feature>
<feature type="region of interest" description="Disordered" evidence="1">
    <location>
        <begin position="72"/>
        <end position="96"/>
    </location>
</feature>
<organism evidence="2 3">
    <name type="scientific">Mycena metata</name>
    <dbReference type="NCBI Taxonomy" id="1033252"/>
    <lineage>
        <taxon>Eukaryota</taxon>
        <taxon>Fungi</taxon>
        <taxon>Dikarya</taxon>
        <taxon>Basidiomycota</taxon>
        <taxon>Agaricomycotina</taxon>
        <taxon>Agaricomycetes</taxon>
        <taxon>Agaricomycetidae</taxon>
        <taxon>Agaricales</taxon>
        <taxon>Marasmiineae</taxon>
        <taxon>Mycenaceae</taxon>
        <taxon>Mycena</taxon>
    </lineage>
</organism>
<keyword evidence="3" id="KW-1185">Reference proteome</keyword>
<comment type="caution">
    <text evidence="2">The sequence shown here is derived from an EMBL/GenBank/DDBJ whole genome shotgun (WGS) entry which is preliminary data.</text>
</comment>
<dbReference type="Proteomes" id="UP001215598">
    <property type="component" value="Unassembled WGS sequence"/>
</dbReference>
<feature type="compositionally biased region" description="Basic and acidic residues" evidence="1">
    <location>
        <begin position="84"/>
        <end position="93"/>
    </location>
</feature>
<feature type="compositionally biased region" description="Basic and acidic residues" evidence="1">
    <location>
        <begin position="184"/>
        <end position="200"/>
    </location>
</feature>
<dbReference type="EMBL" id="JARKIB010000007">
    <property type="protein sequence ID" value="KAJ7778471.1"/>
    <property type="molecule type" value="Genomic_DNA"/>
</dbReference>
<accession>A0AAD7K705</accession>
<gene>
    <name evidence="2" type="ORF">B0H16DRAFT_887744</name>
</gene>
<reference evidence="2" key="1">
    <citation type="submission" date="2023-03" db="EMBL/GenBank/DDBJ databases">
        <title>Massive genome expansion in bonnet fungi (Mycena s.s.) driven by repeated elements and novel gene families across ecological guilds.</title>
        <authorList>
            <consortium name="Lawrence Berkeley National Laboratory"/>
            <person name="Harder C.B."/>
            <person name="Miyauchi S."/>
            <person name="Viragh M."/>
            <person name="Kuo A."/>
            <person name="Thoen E."/>
            <person name="Andreopoulos B."/>
            <person name="Lu D."/>
            <person name="Skrede I."/>
            <person name="Drula E."/>
            <person name="Henrissat B."/>
            <person name="Morin E."/>
            <person name="Kohler A."/>
            <person name="Barry K."/>
            <person name="LaButti K."/>
            <person name="Morin E."/>
            <person name="Salamov A."/>
            <person name="Lipzen A."/>
            <person name="Mereny Z."/>
            <person name="Hegedus B."/>
            <person name="Baldrian P."/>
            <person name="Stursova M."/>
            <person name="Weitz H."/>
            <person name="Taylor A."/>
            <person name="Grigoriev I.V."/>
            <person name="Nagy L.G."/>
            <person name="Martin F."/>
            <person name="Kauserud H."/>
        </authorList>
    </citation>
    <scope>NUCLEOTIDE SEQUENCE</scope>
    <source>
        <strain evidence="2">CBHHK182m</strain>
    </source>
</reference>
<proteinExistence type="predicted"/>
<protein>
    <submittedName>
        <fullName evidence="2">Uncharacterized protein</fullName>
    </submittedName>
</protein>
<evidence type="ECO:0000313" key="2">
    <source>
        <dbReference type="EMBL" id="KAJ7778471.1"/>
    </source>
</evidence>
<feature type="region of interest" description="Disordered" evidence="1">
    <location>
        <begin position="182"/>
        <end position="237"/>
    </location>
</feature>
<sequence>MSVTAYILLVATSVLAIFCRLQFGKGLAHFLQVSAALDDGDFTPVYFSKGAETLGDDASEFEKKSSDFDSELPTLKYTSSTDSKGPKMPEPAHQRKLSSLSVLFSKDSTTIKLSSSSDMFRNATENKHLSSAPVVVQPVVRTTSITRNVPPMPSRPKVNHPPNINTAVPVLPNINVSPMAYQHTRSETVDARPSREREPTKPQQAAVRSRSVPRRPSNESNTSRVSPVVSKPAGNFF</sequence>
<evidence type="ECO:0000256" key="1">
    <source>
        <dbReference type="SAM" id="MobiDB-lite"/>
    </source>
</evidence>